<sequence length="108" mass="11396">MTADIPPQLTAKIRAAAHPDAAPCHCGGTTTLAHRPDTTVLRHAETVAKAHAPGTDPTALALRLATAARLPGVFLPPLTPAPAALLQREIVTRHVCHVHGHDRRGHDE</sequence>
<protein>
    <recommendedName>
        <fullName evidence="3">Aminoglycoside phosphotransferase family protein</fullName>
    </recommendedName>
</protein>
<dbReference type="EMBL" id="JBEPEK010000975">
    <property type="protein sequence ID" value="MER7187951.1"/>
    <property type="molecule type" value="Genomic_DNA"/>
</dbReference>
<dbReference type="Proteomes" id="UP001474181">
    <property type="component" value="Unassembled WGS sequence"/>
</dbReference>
<reference evidence="1 2" key="1">
    <citation type="submission" date="2024-06" db="EMBL/GenBank/DDBJ databases">
        <title>The Natural Products Discovery Center: Release of the First 8490 Sequenced Strains for Exploring Actinobacteria Biosynthetic Diversity.</title>
        <authorList>
            <person name="Kalkreuter E."/>
            <person name="Kautsar S.A."/>
            <person name="Yang D."/>
            <person name="Bader C.D."/>
            <person name="Teijaro C.N."/>
            <person name="Fluegel L."/>
            <person name="Davis C.M."/>
            <person name="Simpson J.R."/>
            <person name="Lauterbach L."/>
            <person name="Steele A.D."/>
            <person name="Gui C."/>
            <person name="Meng S."/>
            <person name="Li G."/>
            <person name="Viehrig K."/>
            <person name="Ye F."/>
            <person name="Su P."/>
            <person name="Kiefer A.F."/>
            <person name="Nichols A."/>
            <person name="Cepeda A.J."/>
            <person name="Yan W."/>
            <person name="Fan B."/>
            <person name="Jiang Y."/>
            <person name="Adhikari A."/>
            <person name="Zheng C.-J."/>
            <person name="Schuster L."/>
            <person name="Cowan T.M."/>
            <person name="Smanski M.J."/>
            <person name="Chevrette M.G."/>
            <person name="De Carvalho L.P.S."/>
            <person name="Shen B."/>
        </authorList>
    </citation>
    <scope>NUCLEOTIDE SEQUENCE [LARGE SCALE GENOMIC DNA]</scope>
    <source>
        <strain evidence="1 2">NPDC000234</strain>
    </source>
</reference>
<feature type="non-terminal residue" evidence="1">
    <location>
        <position position="108"/>
    </location>
</feature>
<organism evidence="1 2">
    <name type="scientific">Streptomyces hyaluromycini</name>
    <dbReference type="NCBI Taxonomy" id="1377993"/>
    <lineage>
        <taxon>Bacteria</taxon>
        <taxon>Bacillati</taxon>
        <taxon>Actinomycetota</taxon>
        <taxon>Actinomycetes</taxon>
        <taxon>Kitasatosporales</taxon>
        <taxon>Streptomycetaceae</taxon>
        <taxon>Streptomyces</taxon>
    </lineage>
</organism>
<keyword evidence="2" id="KW-1185">Reference proteome</keyword>
<comment type="caution">
    <text evidence="1">The sequence shown here is derived from an EMBL/GenBank/DDBJ whole genome shotgun (WGS) entry which is preliminary data.</text>
</comment>
<proteinExistence type="predicted"/>
<gene>
    <name evidence="1" type="ORF">ABT404_52310</name>
</gene>
<evidence type="ECO:0000313" key="2">
    <source>
        <dbReference type="Proteomes" id="UP001474181"/>
    </source>
</evidence>
<accession>A0ABV1XG02</accession>
<name>A0ABV1XG02_9ACTN</name>
<evidence type="ECO:0008006" key="3">
    <source>
        <dbReference type="Google" id="ProtNLM"/>
    </source>
</evidence>
<evidence type="ECO:0000313" key="1">
    <source>
        <dbReference type="EMBL" id="MER7187951.1"/>
    </source>
</evidence>